<dbReference type="Gene3D" id="1.20.5.340">
    <property type="match status" value="1"/>
</dbReference>
<accession>A0A933GMK7</accession>
<evidence type="ECO:0008006" key="5">
    <source>
        <dbReference type="Google" id="ProtNLM"/>
    </source>
</evidence>
<dbReference type="AlphaFoldDB" id="A0A933GMK7"/>
<reference evidence="3" key="1">
    <citation type="submission" date="2020-07" db="EMBL/GenBank/DDBJ databases">
        <title>Huge and variable diversity of episymbiotic CPR bacteria and DPANN archaea in groundwater ecosystems.</title>
        <authorList>
            <person name="He C.Y."/>
            <person name="Keren R."/>
            <person name="Whittaker M."/>
            <person name="Farag I.F."/>
            <person name="Doudna J."/>
            <person name="Cate J.H.D."/>
            <person name="Banfield J.F."/>
        </authorList>
    </citation>
    <scope>NUCLEOTIDE SEQUENCE</scope>
    <source>
        <strain evidence="3">NC_groundwater_1482_Ag_S-0.65um_47_24</strain>
    </source>
</reference>
<keyword evidence="1 2" id="KW-0175">Coiled coil</keyword>
<evidence type="ECO:0000313" key="4">
    <source>
        <dbReference type="Proteomes" id="UP000772181"/>
    </source>
</evidence>
<evidence type="ECO:0000256" key="1">
    <source>
        <dbReference type="ARBA" id="ARBA00023054"/>
    </source>
</evidence>
<dbReference type="Proteomes" id="UP000772181">
    <property type="component" value="Unassembled WGS sequence"/>
</dbReference>
<dbReference type="InterPro" id="IPR009252">
    <property type="entry name" value="Cell_div_ZapB"/>
</dbReference>
<proteinExistence type="predicted"/>
<dbReference type="EMBL" id="JACQWF010000267">
    <property type="protein sequence ID" value="MBI4595900.1"/>
    <property type="molecule type" value="Genomic_DNA"/>
</dbReference>
<organism evidence="3 4">
    <name type="scientific">Tectimicrobiota bacterium</name>
    <dbReference type="NCBI Taxonomy" id="2528274"/>
    <lineage>
        <taxon>Bacteria</taxon>
        <taxon>Pseudomonadati</taxon>
        <taxon>Nitrospinota/Tectimicrobiota group</taxon>
        <taxon>Candidatus Tectimicrobiota</taxon>
    </lineage>
</organism>
<dbReference type="SUPFAM" id="SSF90257">
    <property type="entry name" value="Myosin rod fragments"/>
    <property type="match status" value="1"/>
</dbReference>
<dbReference type="Pfam" id="PF06005">
    <property type="entry name" value="ZapB"/>
    <property type="match status" value="1"/>
</dbReference>
<gene>
    <name evidence="3" type="ORF">HY730_05915</name>
</gene>
<sequence length="92" mass="10616">MGIEKLDILEAKLLKLIETISDLKQQNNLLQEQTNNLQTQVTLKADEINHLKKENAELKQGSTENQRLLEERELIRSKIEHMLHSLENVGTS</sequence>
<evidence type="ECO:0000256" key="2">
    <source>
        <dbReference type="SAM" id="Coils"/>
    </source>
</evidence>
<comment type="caution">
    <text evidence="3">The sequence shown here is derived from an EMBL/GenBank/DDBJ whole genome shotgun (WGS) entry which is preliminary data.</text>
</comment>
<feature type="coiled-coil region" evidence="2">
    <location>
        <begin position="6"/>
        <end position="71"/>
    </location>
</feature>
<protein>
    <recommendedName>
        <fullName evidence="5">Cell division protein ZapB</fullName>
    </recommendedName>
</protein>
<evidence type="ECO:0000313" key="3">
    <source>
        <dbReference type="EMBL" id="MBI4595900.1"/>
    </source>
</evidence>
<name>A0A933GMK7_UNCTE</name>